<feature type="compositionally biased region" description="Polar residues" evidence="8">
    <location>
        <begin position="395"/>
        <end position="407"/>
    </location>
</feature>
<dbReference type="GO" id="GO:0051694">
    <property type="term" value="P:pointed-end actin filament capping"/>
    <property type="evidence" value="ECO:0007669"/>
    <property type="project" value="InterPro"/>
</dbReference>
<evidence type="ECO:0000313" key="10">
    <source>
        <dbReference type="Proteomes" id="UP000824540"/>
    </source>
</evidence>
<evidence type="ECO:0000256" key="8">
    <source>
        <dbReference type="SAM" id="MobiDB-lite"/>
    </source>
</evidence>
<dbReference type="FunFam" id="3.80.10.10:FF:000078">
    <property type="entry name" value="Leiomodin 3"/>
    <property type="match status" value="1"/>
</dbReference>
<feature type="compositionally biased region" description="Basic and acidic residues" evidence="8">
    <location>
        <begin position="357"/>
        <end position="387"/>
    </location>
</feature>
<feature type="compositionally biased region" description="Low complexity" evidence="8">
    <location>
        <begin position="428"/>
        <end position="437"/>
    </location>
</feature>
<protein>
    <recommendedName>
        <fullName evidence="7">Leiomodin-3</fullName>
    </recommendedName>
</protein>
<feature type="compositionally biased region" description="Basic and acidic residues" evidence="8">
    <location>
        <begin position="134"/>
        <end position="151"/>
    </location>
</feature>
<reference evidence="9" key="1">
    <citation type="thesis" date="2021" institute="BYU ScholarsArchive" country="Provo, UT, USA">
        <title>Applications of and Algorithms for Genome Assembly and Genomic Analyses with an Emphasis on Marine Teleosts.</title>
        <authorList>
            <person name="Pickett B.D."/>
        </authorList>
    </citation>
    <scope>NUCLEOTIDE SEQUENCE</scope>
    <source>
        <strain evidence="9">HI-2016</strain>
    </source>
</reference>
<evidence type="ECO:0000256" key="6">
    <source>
        <dbReference type="ARBA" id="ARBA00037833"/>
    </source>
</evidence>
<dbReference type="AlphaFoldDB" id="A0A8T2NKY5"/>
<dbReference type="GO" id="GO:0007015">
    <property type="term" value="P:actin filament organization"/>
    <property type="evidence" value="ECO:0007669"/>
    <property type="project" value="TreeGrafter"/>
</dbReference>
<comment type="subcellular location">
    <subcellularLocation>
        <location evidence="1">Cytoplasm</location>
        <location evidence="1">Cytoskeleton</location>
    </subcellularLocation>
    <subcellularLocation>
        <location evidence="6">Cytoplasm</location>
        <location evidence="6">Myofibril</location>
        <location evidence="6">Sarcomere</location>
        <location evidence="6">M line</location>
    </subcellularLocation>
</comment>
<dbReference type="Proteomes" id="UP000824540">
    <property type="component" value="Unassembled WGS sequence"/>
</dbReference>
<dbReference type="InterPro" id="IPR032675">
    <property type="entry name" value="LRR_dom_sf"/>
</dbReference>
<feature type="region of interest" description="Disordered" evidence="8">
    <location>
        <begin position="36"/>
        <end position="62"/>
    </location>
</feature>
<feature type="compositionally biased region" description="Acidic residues" evidence="8">
    <location>
        <begin position="118"/>
        <end position="133"/>
    </location>
</feature>
<dbReference type="SUPFAM" id="SSF52047">
    <property type="entry name" value="RNI-like"/>
    <property type="match status" value="1"/>
</dbReference>
<dbReference type="GO" id="GO:0005523">
    <property type="term" value="F:tropomyosin binding"/>
    <property type="evidence" value="ECO:0007669"/>
    <property type="project" value="InterPro"/>
</dbReference>
<dbReference type="GO" id="GO:0030239">
    <property type="term" value="P:myofibril assembly"/>
    <property type="evidence" value="ECO:0007669"/>
    <property type="project" value="TreeGrafter"/>
</dbReference>
<dbReference type="GO" id="GO:0031430">
    <property type="term" value="C:M band"/>
    <property type="evidence" value="ECO:0007669"/>
    <property type="project" value="UniProtKB-SubCell"/>
</dbReference>
<dbReference type="PANTHER" id="PTHR10901:SF12">
    <property type="entry name" value="LEIOMODIN-2"/>
    <property type="match status" value="1"/>
</dbReference>
<proteinExistence type="inferred from homology"/>
<feature type="compositionally biased region" description="Basic and acidic residues" evidence="8">
    <location>
        <begin position="83"/>
        <end position="108"/>
    </location>
</feature>
<accession>A0A8T2NKY5</accession>
<comment type="similarity">
    <text evidence="2">Belongs to the tropomodulin family.</text>
</comment>
<feature type="region of interest" description="Disordered" evidence="8">
    <location>
        <begin position="355"/>
        <end position="494"/>
    </location>
</feature>
<name>A0A8T2NKY5_9TELE</name>
<keyword evidence="5" id="KW-0206">Cytoskeleton</keyword>
<evidence type="ECO:0000256" key="5">
    <source>
        <dbReference type="ARBA" id="ARBA00023212"/>
    </source>
</evidence>
<evidence type="ECO:0000256" key="2">
    <source>
        <dbReference type="ARBA" id="ARBA00009345"/>
    </source>
</evidence>
<dbReference type="GO" id="GO:0006936">
    <property type="term" value="P:muscle contraction"/>
    <property type="evidence" value="ECO:0007669"/>
    <property type="project" value="TreeGrafter"/>
</dbReference>
<dbReference type="EMBL" id="JAFBMS010000048">
    <property type="protein sequence ID" value="KAG9339910.1"/>
    <property type="molecule type" value="Genomic_DNA"/>
</dbReference>
<dbReference type="PANTHER" id="PTHR10901">
    <property type="entry name" value="TROPOMODULIN"/>
    <property type="match status" value="1"/>
</dbReference>
<evidence type="ECO:0000256" key="3">
    <source>
        <dbReference type="ARBA" id="ARBA00022490"/>
    </source>
</evidence>
<evidence type="ECO:0000256" key="4">
    <source>
        <dbReference type="ARBA" id="ARBA00023054"/>
    </source>
</evidence>
<dbReference type="Pfam" id="PF03250">
    <property type="entry name" value="Tropomodulin"/>
    <property type="match status" value="1"/>
</dbReference>
<dbReference type="Gene3D" id="3.80.10.10">
    <property type="entry name" value="Ribonuclease Inhibitor"/>
    <property type="match status" value="1"/>
</dbReference>
<dbReference type="GO" id="GO:0005865">
    <property type="term" value="C:striated muscle thin filament"/>
    <property type="evidence" value="ECO:0007669"/>
    <property type="project" value="TreeGrafter"/>
</dbReference>
<evidence type="ECO:0000256" key="1">
    <source>
        <dbReference type="ARBA" id="ARBA00004245"/>
    </source>
</evidence>
<gene>
    <name evidence="9" type="ORF">JZ751_022223</name>
</gene>
<organism evidence="9 10">
    <name type="scientific">Albula glossodonta</name>
    <name type="common">roundjaw bonefish</name>
    <dbReference type="NCBI Taxonomy" id="121402"/>
    <lineage>
        <taxon>Eukaryota</taxon>
        <taxon>Metazoa</taxon>
        <taxon>Chordata</taxon>
        <taxon>Craniata</taxon>
        <taxon>Vertebrata</taxon>
        <taxon>Euteleostomi</taxon>
        <taxon>Actinopterygii</taxon>
        <taxon>Neopterygii</taxon>
        <taxon>Teleostei</taxon>
        <taxon>Albuliformes</taxon>
        <taxon>Albulidae</taxon>
        <taxon>Albula</taxon>
    </lineage>
</organism>
<dbReference type="InterPro" id="IPR004934">
    <property type="entry name" value="TMOD"/>
</dbReference>
<feature type="compositionally biased region" description="Basic and acidic residues" evidence="8">
    <location>
        <begin position="449"/>
        <end position="471"/>
    </location>
</feature>
<feature type="region of interest" description="Disordered" evidence="8">
    <location>
        <begin position="83"/>
        <end position="201"/>
    </location>
</feature>
<dbReference type="OrthoDB" id="2163268at2759"/>
<evidence type="ECO:0000256" key="7">
    <source>
        <dbReference type="ARBA" id="ARBA00070923"/>
    </source>
</evidence>
<keyword evidence="4" id="KW-0175">Coiled coil</keyword>
<keyword evidence="3" id="KW-0963">Cytoplasm</keyword>
<evidence type="ECO:0000313" key="9">
    <source>
        <dbReference type="EMBL" id="KAG9339910.1"/>
    </source>
</evidence>
<keyword evidence="10" id="KW-1185">Reference proteome</keyword>
<sequence length="631" mass="71705">MTAFGYHKELGKYEDLDEDELLASLTSEELRELERELEDIDPDCDIPIGLRQRDQTAKTPKGTFSREALLNYWESETHKCIGKQEEEEEKEAKECTYEQQGKAEDGKSEGGCVKETNSEQEDDEGEEESEREAEEAVIHVTDEDFQSKGETLKSPCPKNKQDLYNRPSKNKGQDLAKTNGADSAQGDCDLKETPIMPCRNPTMTEETLEKVLSNDADTHEVNLNNTENVSQDMLVHFAEALRSNTHVWTFSLANTRADDRVALAVAEMLKKNNCLRNLNVESNFITGKGILALIEALQQNRTLTELRFHNQRHICGAQAEMEMVKLLRANCTLLKLGYQFHLPGPRMSVTSILTRNQDQHRQRRQQEQEQKKEKEKQQEKDQEKEQEQGLGIQTGGPQRTIAASTSCRKPHSFPRSSPKLLRKNEVKSSSSLATLAPPSSPPPQLLQPPRDKVTPTRRIADTIKLHEENRKQQTSQRKAQSRKWQKVQPKGDSDNILKELKNALRPKSRKSMVDIFPSATPQRCIRDDLMAAIRGSSRRTLRQVSMYVPVMFAISLKGFCPVKKQNPGKMFPWSQTLVMYTLEKSNGTLFFECSGTLFRLIIVQRRGNTNYSGMAAELIMLLLWKNNVIGG</sequence>
<comment type="caution">
    <text evidence="9">The sequence shown here is derived from an EMBL/GenBank/DDBJ whole genome shotgun (WGS) entry which is preliminary data.</text>
</comment>